<sequence>MATTKTVDSSLWWHPFTDLLSELESASVSSDLSPKLVKKLEENRAWFVETVSRFKPPNEKSKEALNSQIVKVGDHQLSIKDELKDLALKISSYVCLDEVQSYILVERSQKQQNVAFGSIVQESVHVILLQYYLERQCLLKCTRQIFMHAIYVGVSLKEGNAIRKEALELISDGLESKLISVLQDLLSASHPVEMDIDLFTLWAEETMIEDSLVLDILFLLYYESFCTCSGEKWKKLCSLYKGILSGSYNFGKLAISSEALKSSFEAKIQLLLILIETLDLENLLQMVHDETPFRQGALVFSLNDVQEMDALLSTLDAFEMKEAGPLLLAWAVFLCLISSLPGKEETNVLMEIDHVGYVRLAFEAESLNSFLKIVQSDLLQESNGPAAGYRSVLRTFISAFIASYEINLQLDDGTLNLILDILCKIYHGEESLCIQFWDRESFVDGPIRCFLTNLEGEFPFRTVKLVRFLSSVCEGSWPAECVYNFLNKSVGISTLFEISRESLVDNQIVETPVPLHVLGVEGLLIPSKTRGRVLKVFGENTALVRWEYNQSAVLVLLLRLAQELYPESSVEAFLILDLFSRMVSSNLALCFALMDLGDSFYAQETVLNGQIVKNVWVAEIICALIRKFSPSSSGAAIMSLGVNILAKMLKCSPSLVAAVALKANIFDMASKGSIFEIGNNGSSSGWLLSGKLAKMLLIDSDQNYYDCPLTISVLEFTMQLVETGLENDFVLALVVFSLQYILVNHEYWKYKVKHVRWKVTLKVLGVMKTCIFSTSRPGKLGEVIRGMLLCDSSIHNTLFRIICTTKETLEKLYVIRTFELMEIEGLQLAIGSVLDILCTMLSKFSKDMSSILPVFHQAVLSSTTTPIPVVAAVTSLISYFRCPAIQVGATRVLSMLLTISEYSQPYLSGNACFGLDDEQIADLRHSLGCMLQSVENEDLFVSSINLLTSAAQHQPAFLIALFSTKEKKDLPQSNDSGLKHPENEALIGPLESIKPNMIDAVLLYVGRSDDLINSNPCMLLNVLNFLKALWQGADQYKDILEWLKSSGRFWKQLSNSFSLIASLQSSELENMTEVEAQSLAYKYYCQSAILDIMAHDMFLKQRLLHAESLVKQATESKGGIENTANRRLSKSANDCDLKDIMSNWFQSSVLASLVKSYTSCAYNNEILCRAKVAVGLLTVHLIGKLATGDAGSLSVSLLEKVRLMSKKLTSQAAFSELLMQYSQRRYSEVKELKTLVLSDLYCHLQGELEGRKISPGPFRELSQFLIESKFLQSCEHKDAGDLFAISKDVYIFDPVCVRADLGLDMWDYSEWKTSKVTAEKMLHCMQEANSMVLLATSKLSALKALVTVLTVYEVDSLDKGIRVGGKTPDQFSVSCIDRICQNFCATVELLAPALDASKDILDFLAAQAELLLLLVRSVQKSLSSSICVLVLKTSGFALKVLSDLRTSVAGVNIALKHLLMLLLLVMESTCLNSHRNGMKEKESVEDLAKVSNVSLGLLPILCHCITNEEHCTLSLTITDLILRSLLTPNTWFPIIQQHIQLRHVIQKLQDKTSFASISTILKFFLTLAQVRGGAEMLLNTGFFSSLRALLSEILDGGPSSAVNIDKIFDVPDKTEKLHLIWGLGMAVVAAMVHSLGESFCTDIVDNVIPYFFSEKAYLISYYLNAPEFPSEDHDKKRPRAQRTQTSLTSLKETEHTLMLMCVLTKHWSSWVKAMKEMDSQLRETSIHLLAFISRGMQRVGESASRTAPLLCPPILKEELDWSKKPSVVNSKNGWFALTPLGCGSKTKFSAASATSAFLMRDQTAESSHPVSQTYFSDAVAVQIYRITFLLLKFLCLQAKGAAERAEEVGFVDLAHFPELPMPEILHGLQDQAAAIVMELCEANKSKQIDPEIHHICLLLLQVMEMALNLELCVLQICGIRPVLGRVEDFSKEVKLLIKATEGDAVLKASMKSLEHTISIVYPGLL</sequence>
<evidence type="ECO:0000313" key="1">
    <source>
        <dbReference type="EMBL" id="KAJ4716731.1"/>
    </source>
</evidence>
<proteinExistence type="predicted"/>
<comment type="caution">
    <text evidence="1">The sequence shown here is derived from an EMBL/GenBank/DDBJ whole genome shotgun (WGS) entry which is preliminary data.</text>
</comment>
<organism evidence="1 2">
    <name type="scientific">Melia azedarach</name>
    <name type="common">Chinaberry tree</name>
    <dbReference type="NCBI Taxonomy" id="155640"/>
    <lineage>
        <taxon>Eukaryota</taxon>
        <taxon>Viridiplantae</taxon>
        <taxon>Streptophyta</taxon>
        <taxon>Embryophyta</taxon>
        <taxon>Tracheophyta</taxon>
        <taxon>Spermatophyta</taxon>
        <taxon>Magnoliopsida</taxon>
        <taxon>eudicotyledons</taxon>
        <taxon>Gunneridae</taxon>
        <taxon>Pentapetalae</taxon>
        <taxon>rosids</taxon>
        <taxon>malvids</taxon>
        <taxon>Sapindales</taxon>
        <taxon>Meliaceae</taxon>
        <taxon>Melia</taxon>
    </lineage>
</organism>
<reference evidence="1 2" key="1">
    <citation type="journal article" date="2023" name="Science">
        <title>Complex scaffold remodeling in plant triterpene biosynthesis.</title>
        <authorList>
            <person name="De La Pena R."/>
            <person name="Hodgson H."/>
            <person name="Liu J.C."/>
            <person name="Stephenson M.J."/>
            <person name="Martin A.C."/>
            <person name="Owen C."/>
            <person name="Harkess A."/>
            <person name="Leebens-Mack J."/>
            <person name="Jimenez L.E."/>
            <person name="Osbourn A."/>
            <person name="Sattely E.S."/>
        </authorList>
    </citation>
    <scope>NUCLEOTIDE SEQUENCE [LARGE SCALE GENOMIC DNA]</scope>
    <source>
        <strain evidence="2">cv. JPN11</strain>
        <tissue evidence="1">Leaf</tissue>
    </source>
</reference>
<dbReference type="EMBL" id="CM051399">
    <property type="protein sequence ID" value="KAJ4716731.1"/>
    <property type="molecule type" value="Genomic_DNA"/>
</dbReference>
<evidence type="ECO:0000313" key="2">
    <source>
        <dbReference type="Proteomes" id="UP001164539"/>
    </source>
</evidence>
<gene>
    <name evidence="1" type="ORF">OWV82_011709</name>
</gene>
<dbReference type="Proteomes" id="UP001164539">
    <property type="component" value="Chromosome 6"/>
</dbReference>
<name>A0ACC1Y031_MELAZ</name>
<keyword evidence="2" id="KW-1185">Reference proteome</keyword>
<protein>
    <submittedName>
        <fullName evidence="1">Nucleoporin</fullName>
    </submittedName>
</protein>
<accession>A0ACC1Y031</accession>